<feature type="binding site" evidence="6">
    <location>
        <position position="64"/>
    </location>
    <ligand>
        <name>pyruvate</name>
        <dbReference type="ChEBI" id="CHEBI:15361"/>
    </ligand>
</feature>
<dbReference type="EMBL" id="SOZD01000004">
    <property type="protein sequence ID" value="TFF22028.1"/>
    <property type="molecule type" value="Genomic_DNA"/>
</dbReference>
<evidence type="ECO:0000256" key="6">
    <source>
        <dbReference type="PIRSR" id="PIRSR001365-2"/>
    </source>
</evidence>
<evidence type="ECO:0000256" key="4">
    <source>
        <dbReference type="PIRNR" id="PIRNR001365"/>
    </source>
</evidence>
<dbReference type="PROSITE" id="PS00665">
    <property type="entry name" value="DHDPS_1"/>
    <property type="match status" value="1"/>
</dbReference>
<gene>
    <name evidence="7" type="ORF">E3C22_15385</name>
</gene>
<evidence type="ECO:0000313" key="7">
    <source>
        <dbReference type="EMBL" id="TFF22028.1"/>
    </source>
</evidence>
<dbReference type="GO" id="GO:0008840">
    <property type="term" value="F:4-hydroxy-tetrahydrodipicolinate synthase activity"/>
    <property type="evidence" value="ECO:0007669"/>
    <property type="project" value="TreeGrafter"/>
</dbReference>
<proteinExistence type="inferred from homology"/>
<dbReference type="GO" id="GO:0005829">
    <property type="term" value="C:cytosol"/>
    <property type="evidence" value="ECO:0007669"/>
    <property type="project" value="TreeGrafter"/>
</dbReference>
<evidence type="ECO:0000313" key="8">
    <source>
        <dbReference type="Proteomes" id="UP000298179"/>
    </source>
</evidence>
<dbReference type="SMART" id="SM01130">
    <property type="entry name" value="DHDPS"/>
    <property type="match status" value="1"/>
</dbReference>
<dbReference type="SUPFAM" id="SSF51569">
    <property type="entry name" value="Aldolase"/>
    <property type="match status" value="1"/>
</dbReference>
<keyword evidence="8" id="KW-1185">Reference proteome</keyword>
<dbReference type="Proteomes" id="UP000298179">
    <property type="component" value="Unassembled WGS sequence"/>
</dbReference>
<dbReference type="OrthoDB" id="9778880at2"/>
<protein>
    <submittedName>
        <fullName evidence="7">Dihydrodipicolinate synthase family protein</fullName>
    </submittedName>
</protein>
<organism evidence="7 8">
    <name type="scientific">Jiella endophytica</name>
    <dbReference type="NCBI Taxonomy" id="2558362"/>
    <lineage>
        <taxon>Bacteria</taxon>
        <taxon>Pseudomonadati</taxon>
        <taxon>Pseudomonadota</taxon>
        <taxon>Alphaproteobacteria</taxon>
        <taxon>Hyphomicrobiales</taxon>
        <taxon>Aurantimonadaceae</taxon>
        <taxon>Jiella</taxon>
    </lineage>
</organism>
<sequence length="312" mass="33917">MGAVDKILPRPETQGSSVTTFRGSYTVCVTAFDAEGRVDLDRLRSYVDWQIAEGSHGLIPLGSTGEFLSLTRDERTAVAETVIRQADGRVPVLIGTAAEWTDEAVALSREAEALGADGVMLVPPYYSSPTEEELFVHFRRVAEAISIPVMLYNNPFTANVDLGADLVARLSQIDNISYIKDTSKNVHRVTEILARCGDRMTVFAGYYPWESYLAGAEGYSSVFANIAPKLSAAMFEETTKPGGEAKGREIYLRALPLINMLAGDLYVSATKAAMAMIGRGMGDPRPPRLPLPDKRQAQLGAVLQELRLLPAS</sequence>
<evidence type="ECO:0000256" key="1">
    <source>
        <dbReference type="ARBA" id="ARBA00007592"/>
    </source>
</evidence>
<keyword evidence="3" id="KW-0704">Schiff base</keyword>
<comment type="caution">
    <text evidence="7">The sequence shown here is derived from an EMBL/GenBank/DDBJ whole genome shotgun (WGS) entry which is preliminary data.</text>
</comment>
<comment type="similarity">
    <text evidence="1 4">Belongs to the DapA family.</text>
</comment>
<feature type="active site" description="Schiff-base intermediate with substrate" evidence="5">
    <location>
        <position position="180"/>
    </location>
</feature>
<dbReference type="InterPro" id="IPR020624">
    <property type="entry name" value="Schiff_base-form_aldolases_CS"/>
</dbReference>
<dbReference type="AlphaFoldDB" id="A0A4Y8RHB3"/>
<name>A0A4Y8RHB3_9HYPH</name>
<keyword evidence="2 4" id="KW-0456">Lyase</keyword>
<dbReference type="CDD" id="cd00408">
    <property type="entry name" value="DHDPS-like"/>
    <property type="match status" value="1"/>
</dbReference>
<evidence type="ECO:0000256" key="5">
    <source>
        <dbReference type="PIRSR" id="PIRSR001365-1"/>
    </source>
</evidence>
<dbReference type="PIRSF" id="PIRSF001365">
    <property type="entry name" value="DHDPS"/>
    <property type="match status" value="1"/>
</dbReference>
<dbReference type="PANTHER" id="PTHR12128">
    <property type="entry name" value="DIHYDRODIPICOLINATE SYNTHASE"/>
    <property type="match status" value="1"/>
</dbReference>
<dbReference type="PANTHER" id="PTHR12128:SF66">
    <property type="entry name" value="4-HYDROXY-2-OXOGLUTARATE ALDOLASE, MITOCHONDRIAL"/>
    <property type="match status" value="1"/>
</dbReference>
<dbReference type="Gene3D" id="3.20.20.70">
    <property type="entry name" value="Aldolase class I"/>
    <property type="match status" value="1"/>
</dbReference>
<evidence type="ECO:0000256" key="3">
    <source>
        <dbReference type="ARBA" id="ARBA00023270"/>
    </source>
</evidence>
<feature type="active site" description="Proton donor/acceptor" evidence="5">
    <location>
        <position position="152"/>
    </location>
</feature>
<dbReference type="Pfam" id="PF00701">
    <property type="entry name" value="DHDPS"/>
    <property type="match status" value="1"/>
</dbReference>
<evidence type="ECO:0000256" key="2">
    <source>
        <dbReference type="ARBA" id="ARBA00023239"/>
    </source>
</evidence>
<dbReference type="InterPro" id="IPR013785">
    <property type="entry name" value="Aldolase_TIM"/>
</dbReference>
<dbReference type="InterPro" id="IPR002220">
    <property type="entry name" value="DapA-like"/>
</dbReference>
<reference evidence="7 8" key="1">
    <citation type="submission" date="2019-03" db="EMBL/GenBank/DDBJ databases">
        <title>Jiella endophytica sp. nov., a novel endophytic bacterium isolated from root of Ficus microcarpa Linn. f.</title>
        <authorList>
            <person name="Tuo L."/>
        </authorList>
    </citation>
    <scope>NUCLEOTIDE SEQUENCE [LARGE SCALE GENOMIC DNA]</scope>
    <source>
        <strain evidence="7 8">CBS5Q-3</strain>
    </source>
</reference>
<accession>A0A4Y8RHB3</accession>
<dbReference type="PRINTS" id="PR00146">
    <property type="entry name" value="DHPICSNTHASE"/>
</dbReference>